<dbReference type="SMART" id="SM00353">
    <property type="entry name" value="HLH"/>
    <property type="match status" value="1"/>
</dbReference>
<comment type="subcellular location">
    <subcellularLocation>
        <location evidence="1">Nucleus</location>
    </subcellularLocation>
</comment>
<reference evidence="11 12" key="1">
    <citation type="journal article" date="2020" name="Nature">
        <title>Six reference-quality genomes reveal evolution of bat adaptations.</title>
        <authorList>
            <person name="Jebb D."/>
            <person name="Huang Z."/>
            <person name="Pippel M."/>
            <person name="Hughes G.M."/>
            <person name="Lavrichenko K."/>
            <person name="Devanna P."/>
            <person name="Winkler S."/>
            <person name="Jermiin L.S."/>
            <person name="Skirmuntt E.C."/>
            <person name="Katzourakis A."/>
            <person name="Burkitt-Gray L."/>
            <person name="Ray D.A."/>
            <person name="Sullivan K.A.M."/>
            <person name="Roscito J.G."/>
            <person name="Kirilenko B.M."/>
            <person name="Davalos L.M."/>
            <person name="Corthals A.P."/>
            <person name="Power M.L."/>
            <person name="Jones G."/>
            <person name="Ransome R.D."/>
            <person name="Dechmann D.K.N."/>
            <person name="Locatelli A.G."/>
            <person name="Puechmaille S.J."/>
            <person name="Fedrigo O."/>
            <person name="Jarvis E.D."/>
            <person name="Hiller M."/>
            <person name="Vernes S.C."/>
            <person name="Myers E.W."/>
            <person name="Teeling E.C."/>
        </authorList>
    </citation>
    <scope>NUCLEOTIDE SEQUENCE [LARGE SCALE GENOMIC DNA]</scope>
    <source>
        <strain evidence="11">MMolMol1</strain>
        <tissue evidence="11">Muscle</tissue>
    </source>
</reference>
<keyword evidence="7" id="KW-0804">Transcription</keyword>
<accession>A0A7J8EG90</accession>
<evidence type="ECO:0000256" key="8">
    <source>
        <dbReference type="ARBA" id="ARBA00023242"/>
    </source>
</evidence>
<dbReference type="CDD" id="cd18908">
    <property type="entry name" value="bHLH_SOHLH1_2"/>
    <property type="match status" value="1"/>
</dbReference>
<keyword evidence="5" id="KW-0805">Transcription regulation</keyword>
<dbReference type="AlphaFoldDB" id="A0A7J8EG90"/>
<dbReference type="GO" id="GO:0007283">
    <property type="term" value="P:spermatogenesis"/>
    <property type="evidence" value="ECO:0007669"/>
    <property type="project" value="UniProtKB-KW"/>
</dbReference>
<comment type="caution">
    <text evidence="11">The sequence shown here is derived from an EMBL/GenBank/DDBJ whole genome shotgun (WGS) entry which is preliminary data.</text>
</comment>
<keyword evidence="4" id="KW-0744">Spermatogenesis</keyword>
<dbReference type="Pfam" id="PF00010">
    <property type="entry name" value="HLH"/>
    <property type="match status" value="1"/>
</dbReference>
<feature type="compositionally biased region" description="Polar residues" evidence="9">
    <location>
        <begin position="154"/>
        <end position="170"/>
    </location>
</feature>
<evidence type="ECO:0000256" key="1">
    <source>
        <dbReference type="ARBA" id="ARBA00004123"/>
    </source>
</evidence>
<evidence type="ECO:0000256" key="4">
    <source>
        <dbReference type="ARBA" id="ARBA00022871"/>
    </source>
</evidence>
<organism evidence="11 12">
    <name type="scientific">Molossus molossus</name>
    <name type="common">Pallas' mastiff bat</name>
    <name type="synonym">Vespertilio molossus</name>
    <dbReference type="NCBI Taxonomy" id="27622"/>
    <lineage>
        <taxon>Eukaryota</taxon>
        <taxon>Metazoa</taxon>
        <taxon>Chordata</taxon>
        <taxon>Craniata</taxon>
        <taxon>Vertebrata</taxon>
        <taxon>Euteleostomi</taxon>
        <taxon>Mammalia</taxon>
        <taxon>Eutheria</taxon>
        <taxon>Laurasiatheria</taxon>
        <taxon>Chiroptera</taxon>
        <taxon>Yangochiroptera</taxon>
        <taxon>Molossidae</taxon>
        <taxon>Molossus</taxon>
    </lineage>
</organism>
<sequence length="346" mass="36026">MASQGPQPTAGVSQAPLSRGCCSSRPTGAWFACKDPGGGSRPVKTPAVAEGPASGLPRNVLSERERRKRISVSCERLRALLPRFDGRKEDMASVLEMSVQFLRMAGAVVPGGEPQPCQVLAPCTELWGVWQKDVVQLALTSPTSANAPDPGTAASVTTQRDPGSCVTTEVGQGAAPRGSVEVPDRPAALPGPSGSAPWTPAPSPSQLLRPPPAWPPCSWQPSPLLLSEETQSCSGQSRPLAEEANQAVMLGTRSALGCDVEDGPSFPLAASPEWWLGSLEGSGAPAQAPARSSLMDRTELGVLVDPGAGSQELLDGPLEPWGWDVGCPSLAFRDEADSMFPDFSAC</sequence>
<evidence type="ECO:0000256" key="3">
    <source>
        <dbReference type="ARBA" id="ARBA00022782"/>
    </source>
</evidence>
<keyword evidence="2" id="KW-0217">Developmental protein</keyword>
<feature type="compositionally biased region" description="Low complexity" evidence="9">
    <location>
        <begin position="186"/>
        <end position="197"/>
    </location>
</feature>
<evidence type="ECO:0000313" key="11">
    <source>
        <dbReference type="EMBL" id="KAF6434517.1"/>
    </source>
</evidence>
<feature type="region of interest" description="Disordered" evidence="9">
    <location>
        <begin position="141"/>
        <end position="214"/>
    </location>
</feature>
<dbReference type="SUPFAM" id="SSF47459">
    <property type="entry name" value="HLH, helix-loop-helix DNA-binding domain"/>
    <property type="match status" value="1"/>
</dbReference>
<dbReference type="PANTHER" id="PTHR15402:SF4">
    <property type="entry name" value="SPERMATOGENESIS- AND OOGENESIS-SPECIFIC BASIC HELIX-LOOP-HELIX-CONTAINING PROTEIN 1"/>
    <property type="match status" value="1"/>
</dbReference>
<gene>
    <name evidence="11" type="ORF">HJG59_017155</name>
</gene>
<feature type="compositionally biased region" description="Polar residues" evidence="9">
    <location>
        <begin position="1"/>
        <end position="16"/>
    </location>
</feature>
<dbReference type="GO" id="GO:0046983">
    <property type="term" value="F:protein dimerization activity"/>
    <property type="evidence" value="ECO:0007669"/>
    <property type="project" value="InterPro"/>
</dbReference>
<dbReference type="InterPro" id="IPR039583">
    <property type="entry name" value="TCFL5/SOLH1/2"/>
</dbReference>
<evidence type="ECO:0000256" key="5">
    <source>
        <dbReference type="ARBA" id="ARBA00023015"/>
    </source>
</evidence>
<dbReference type="GO" id="GO:0005634">
    <property type="term" value="C:nucleus"/>
    <property type="evidence" value="ECO:0007669"/>
    <property type="project" value="UniProtKB-SubCell"/>
</dbReference>
<protein>
    <submittedName>
        <fullName evidence="11">Spermatogenesis and oogenesis specific basic helix-loop-helix 1</fullName>
    </submittedName>
</protein>
<name>A0A7J8EG90_MOLMO</name>
<proteinExistence type="predicted"/>
<keyword evidence="8" id="KW-0539">Nucleus</keyword>
<feature type="compositionally biased region" description="Pro residues" evidence="9">
    <location>
        <begin position="199"/>
        <end position="214"/>
    </location>
</feature>
<keyword evidence="3" id="KW-0221">Differentiation</keyword>
<dbReference type="PANTHER" id="PTHR15402">
    <property type="entry name" value="TRANSCRIPTION FACTOR-LIKE 5 PROTEIN"/>
    <property type="match status" value="1"/>
</dbReference>
<evidence type="ECO:0000256" key="9">
    <source>
        <dbReference type="SAM" id="MobiDB-lite"/>
    </source>
</evidence>
<evidence type="ECO:0000256" key="7">
    <source>
        <dbReference type="ARBA" id="ARBA00023163"/>
    </source>
</evidence>
<keyword evidence="6" id="KW-0238">DNA-binding</keyword>
<dbReference type="Proteomes" id="UP000550707">
    <property type="component" value="Unassembled WGS sequence"/>
</dbReference>
<dbReference type="Gene3D" id="4.10.280.10">
    <property type="entry name" value="Helix-loop-helix DNA-binding domain"/>
    <property type="match status" value="1"/>
</dbReference>
<dbReference type="EMBL" id="JACASF010000014">
    <property type="protein sequence ID" value="KAF6434517.1"/>
    <property type="molecule type" value="Genomic_DNA"/>
</dbReference>
<evidence type="ECO:0000313" key="12">
    <source>
        <dbReference type="Proteomes" id="UP000550707"/>
    </source>
</evidence>
<dbReference type="InParanoid" id="A0A7J8EG90"/>
<evidence type="ECO:0000259" key="10">
    <source>
        <dbReference type="PROSITE" id="PS50888"/>
    </source>
</evidence>
<dbReference type="InterPro" id="IPR036638">
    <property type="entry name" value="HLH_DNA-bd_sf"/>
</dbReference>
<dbReference type="InterPro" id="IPR011598">
    <property type="entry name" value="bHLH_dom"/>
</dbReference>
<dbReference type="GO" id="GO:0000978">
    <property type="term" value="F:RNA polymerase II cis-regulatory region sequence-specific DNA binding"/>
    <property type="evidence" value="ECO:0007669"/>
    <property type="project" value="TreeGrafter"/>
</dbReference>
<dbReference type="GO" id="GO:0030154">
    <property type="term" value="P:cell differentiation"/>
    <property type="evidence" value="ECO:0007669"/>
    <property type="project" value="UniProtKB-KW"/>
</dbReference>
<evidence type="ECO:0000256" key="2">
    <source>
        <dbReference type="ARBA" id="ARBA00022473"/>
    </source>
</evidence>
<feature type="region of interest" description="Disordered" evidence="9">
    <location>
        <begin position="1"/>
        <end position="22"/>
    </location>
</feature>
<feature type="domain" description="BHLH" evidence="10">
    <location>
        <begin position="54"/>
        <end position="105"/>
    </location>
</feature>
<evidence type="ECO:0000256" key="6">
    <source>
        <dbReference type="ARBA" id="ARBA00023125"/>
    </source>
</evidence>
<keyword evidence="12" id="KW-1185">Reference proteome</keyword>
<feature type="region of interest" description="Disordered" evidence="9">
    <location>
        <begin position="35"/>
        <end position="56"/>
    </location>
</feature>
<dbReference type="PROSITE" id="PS50888">
    <property type="entry name" value="BHLH"/>
    <property type="match status" value="1"/>
</dbReference>
<dbReference type="GO" id="GO:0000981">
    <property type="term" value="F:DNA-binding transcription factor activity, RNA polymerase II-specific"/>
    <property type="evidence" value="ECO:0007669"/>
    <property type="project" value="TreeGrafter"/>
</dbReference>